<accession>A0A7R9GDT8</accession>
<feature type="domain" description="Methyltransferase type 12" evidence="8">
    <location>
        <begin position="64"/>
        <end position="169"/>
    </location>
</feature>
<comment type="catalytic activity">
    <reaction evidence="6">
        <text>N,N-dimethylethanolamine phosphate + S-adenosyl-L-methionine = phosphocholine + S-adenosyl-L-homocysteine + H(+)</text>
        <dbReference type="Rhea" id="RHEA:25325"/>
        <dbReference type="ChEBI" id="CHEBI:15378"/>
        <dbReference type="ChEBI" id="CHEBI:57856"/>
        <dbReference type="ChEBI" id="CHEBI:58641"/>
        <dbReference type="ChEBI" id="CHEBI:59789"/>
        <dbReference type="ChEBI" id="CHEBI:295975"/>
        <dbReference type="EC" id="2.1.1.103"/>
    </reaction>
    <physiologicalReaction direction="left-to-right" evidence="6">
        <dbReference type="Rhea" id="RHEA:25326"/>
    </physiologicalReaction>
</comment>
<dbReference type="OrthoDB" id="8300214at2759"/>
<comment type="pathway">
    <text evidence="2">Lipid metabolism.</text>
</comment>
<dbReference type="AlphaFoldDB" id="A0A7R9GDT8"/>
<dbReference type="EMBL" id="OA883380">
    <property type="protein sequence ID" value="CAD7278742.1"/>
    <property type="molecule type" value="Genomic_DNA"/>
</dbReference>
<dbReference type="PANTHER" id="PTHR44307">
    <property type="entry name" value="PHOSPHOETHANOLAMINE METHYLTRANSFERASE"/>
    <property type="match status" value="1"/>
</dbReference>
<reference evidence="9" key="1">
    <citation type="submission" date="2020-11" db="EMBL/GenBank/DDBJ databases">
        <authorList>
            <person name="Tran Van P."/>
        </authorList>
    </citation>
    <scope>NUCLEOTIDE SEQUENCE</scope>
</reference>
<dbReference type="SUPFAM" id="SSF53335">
    <property type="entry name" value="S-adenosyl-L-methionine-dependent methyltransferases"/>
    <property type="match status" value="1"/>
</dbReference>
<evidence type="ECO:0000256" key="3">
    <source>
        <dbReference type="ARBA" id="ARBA00022603"/>
    </source>
</evidence>
<dbReference type="InterPro" id="IPR013217">
    <property type="entry name" value="Methyltransf_12"/>
</dbReference>
<keyword evidence="10" id="KW-1185">Reference proteome</keyword>
<evidence type="ECO:0000256" key="6">
    <source>
        <dbReference type="ARBA" id="ARBA00047619"/>
    </source>
</evidence>
<comment type="pathway">
    <text evidence="1">Phospholipid metabolism; phosphatidylcholine biosynthesis.</text>
</comment>
<evidence type="ECO:0000256" key="5">
    <source>
        <dbReference type="ARBA" id="ARBA00035674"/>
    </source>
</evidence>
<sequence>MPSVVPRWTSPFRTTCYGDETVRQLLLQERIIGQHHVFHGGLRLVKEVASLALPRHPAPGTRVLNVGGGFGGFAFHLADTEPNVSVAVCDPNEAVASEARLRLSQHFPHLSRRVSIQCSGVDELEEPPGSWDAIVCFELNSFHMSGGGGSRRTLLMDKFKRWLSPGGKLVLVDYCWSCRVLERLQEAALADGGGGSAAMSRDDYATCLKAVFSHVWVDDRTDSHLGHIRDDLGRLKHFLPGSRREERLKADCVAQWRNLEKLLSDETLTWILACATSPSARN</sequence>
<dbReference type="GO" id="GO:0000234">
    <property type="term" value="F:phosphoethanolamine N-methyltransferase activity"/>
    <property type="evidence" value="ECO:0007669"/>
    <property type="project" value="UniProtKB-EC"/>
</dbReference>
<organism evidence="9">
    <name type="scientific">Notodromas monacha</name>
    <dbReference type="NCBI Taxonomy" id="399045"/>
    <lineage>
        <taxon>Eukaryota</taxon>
        <taxon>Metazoa</taxon>
        <taxon>Ecdysozoa</taxon>
        <taxon>Arthropoda</taxon>
        <taxon>Crustacea</taxon>
        <taxon>Oligostraca</taxon>
        <taxon>Ostracoda</taxon>
        <taxon>Podocopa</taxon>
        <taxon>Podocopida</taxon>
        <taxon>Cypridocopina</taxon>
        <taxon>Cypridoidea</taxon>
        <taxon>Cyprididae</taxon>
        <taxon>Notodromas</taxon>
    </lineage>
</organism>
<evidence type="ECO:0000259" key="8">
    <source>
        <dbReference type="Pfam" id="PF08242"/>
    </source>
</evidence>
<comment type="catalytic activity">
    <reaction evidence="7">
        <text>N-methylethanolamine phosphate + S-adenosyl-L-methionine = N,N-dimethylethanolamine phosphate + S-adenosyl-L-homocysteine + H(+)</text>
        <dbReference type="Rhea" id="RHEA:25321"/>
        <dbReference type="ChEBI" id="CHEBI:15378"/>
        <dbReference type="ChEBI" id="CHEBI:57781"/>
        <dbReference type="ChEBI" id="CHEBI:57856"/>
        <dbReference type="ChEBI" id="CHEBI:58641"/>
        <dbReference type="ChEBI" id="CHEBI:59789"/>
        <dbReference type="EC" id="2.1.1.103"/>
    </reaction>
    <physiologicalReaction direction="left-to-right" evidence="7">
        <dbReference type="Rhea" id="RHEA:25322"/>
    </physiologicalReaction>
</comment>
<dbReference type="GO" id="GO:0032259">
    <property type="term" value="P:methylation"/>
    <property type="evidence" value="ECO:0007669"/>
    <property type="project" value="UniProtKB-KW"/>
</dbReference>
<keyword evidence="3" id="KW-0489">Methyltransferase</keyword>
<keyword evidence="4" id="KW-0808">Transferase</keyword>
<evidence type="ECO:0000256" key="1">
    <source>
        <dbReference type="ARBA" id="ARBA00004969"/>
    </source>
</evidence>
<dbReference type="EC" id="2.1.1.103" evidence="5"/>
<evidence type="ECO:0000256" key="4">
    <source>
        <dbReference type="ARBA" id="ARBA00022679"/>
    </source>
</evidence>
<dbReference type="PANTHER" id="PTHR44307:SF2">
    <property type="entry name" value="PHOSPHOETHANOLAMINE METHYLTRANSFERASE ISOFORM X1"/>
    <property type="match status" value="1"/>
</dbReference>
<evidence type="ECO:0000256" key="7">
    <source>
        <dbReference type="ARBA" id="ARBA00047841"/>
    </source>
</evidence>
<gene>
    <name evidence="9" type="ORF">NMOB1V02_LOCUS6439</name>
</gene>
<name>A0A7R9GDT8_9CRUS</name>
<proteinExistence type="predicted"/>
<dbReference type="Gene3D" id="3.40.50.150">
    <property type="entry name" value="Vaccinia Virus protein VP39"/>
    <property type="match status" value="1"/>
</dbReference>
<evidence type="ECO:0000313" key="10">
    <source>
        <dbReference type="Proteomes" id="UP000678499"/>
    </source>
</evidence>
<dbReference type="Proteomes" id="UP000678499">
    <property type="component" value="Unassembled WGS sequence"/>
</dbReference>
<dbReference type="InterPro" id="IPR029063">
    <property type="entry name" value="SAM-dependent_MTases_sf"/>
</dbReference>
<dbReference type="EMBL" id="CAJPEX010001343">
    <property type="protein sequence ID" value="CAG0918894.1"/>
    <property type="molecule type" value="Genomic_DNA"/>
</dbReference>
<protein>
    <recommendedName>
        <fullName evidence="5">phosphoethanolamine N-methyltransferase</fullName>
        <ecNumber evidence="5">2.1.1.103</ecNumber>
    </recommendedName>
</protein>
<evidence type="ECO:0000313" key="9">
    <source>
        <dbReference type="EMBL" id="CAD7278742.1"/>
    </source>
</evidence>
<dbReference type="Pfam" id="PF08242">
    <property type="entry name" value="Methyltransf_12"/>
    <property type="match status" value="1"/>
</dbReference>
<evidence type="ECO:0000256" key="2">
    <source>
        <dbReference type="ARBA" id="ARBA00005189"/>
    </source>
</evidence>